<evidence type="ECO:0000256" key="2">
    <source>
        <dbReference type="ARBA" id="ARBA00008639"/>
    </source>
</evidence>
<evidence type="ECO:0000256" key="1">
    <source>
        <dbReference type="ARBA" id="ARBA00001933"/>
    </source>
</evidence>
<dbReference type="Proteomes" id="UP000824239">
    <property type="component" value="Unassembled WGS sequence"/>
</dbReference>
<organism evidence="7 8">
    <name type="scientific">Candidatus Avoscillospira avicola</name>
    <dbReference type="NCBI Taxonomy" id="2840706"/>
    <lineage>
        <taxon>Bacteria</taxon>
        <taxon>Bacillati</taxon>
        <taxon>Bacillota</taxon>
        <taxon>Clostridia</taxon>
        <taxon>Eubacteriales</taxon>
        <taxon>Oscillospiraceae</taxon>
        <taxon>Oscillospiraceae incertae sedis</taxon>
        <taxon>Candidatus Avoscillospira</taxon>
    </lineage>
</organism>
<comment type="caution">
    <text evidence="7">The sequence shown here is derived from an EMBL/GenBank/DDBJ whole genome shotgun (WGS) entry which is preliminary data.</text>
</comment>
<dbReference type="AlphaFoldDB" id="A0A9D1DI51"/>
<keyword evidence="3 5" id="KW-0663">Pyridoxal phosphate</keyword>
<accession>A0A9D1DI51</accession>
<dbReference type="PANTHER" id="PTHR43780">
    <property type="entry name" value="1-AMINOCYCLOPROPANE-1-CARBOXYLATE DEAMINASE-RELATED"/>
    <property type="match status" value="1"/>
</dbReference>
<gene>
    <name evidence="7" type="ORF">IAA53_07205</name>
</gene>
<dbReference type="PIRSF" id="PIRSF006278">
    <property type="entry name" value="ACCD_DCysDesulf"/>
    <property type="match status" value="1"/>
</dbReference>
<evidence type="ECO:0000256" key="3">
    <source>
        <dbReference type="ARBA" id="ARBA00022898"/>
    </source>
</evidence>
<protein>
    <submittedName>
        <fullName evidence="7">D-cysteine desulfhydrase family protein</fullName>
    </submittedName>
</protein>
<evidence type="ECO:0000256" key="4">
    <source>
        <dbReference type="PIRSR" id="PIRSR006278-1"/>
    </source>
</evidence>
<dbReference type="Pfam" id="PF00291">
    <property type="entry name" value="PALP"/>
    <property type="match status" value="1"/>
</dbReference>
<dbReference type="InterPro" id="IPR027278">
    <property type="entry name" value="ACCD_DCysDesulf"/>
</dbReference>
<evidence type="ECO:0000256" key="5">
    <source>
        <dbReference type="PIRSR" id="PIRSR006278-2"/>
    </source>
</evidence>
<feature type="active site" description="Nucleophile" evidence="4">
    <location>
        <position position="76"/>
    </location>
</feature>
<feature type="modified residue" description="N6-(pyridoxal phosphate)lysine" evidence="5">
    <location>
        <position position="49"/>
    </location>
</feature>
<dbReference type="PANTHER" id="PTHR43780:SF2">
    <property type="entry name" value="1-AMINOCYCLOPROPANE-1-CARBOXYLATE DEAMINASE-RELATED"/>
    <property type="match status" value="1"/>
</dbReference>
<dbReference type="SUPFAM" id="SSF53686">
    <property type="entry name" value="Tryptophan synthase beta subunit-like PLP-dependent enzymes"/>
    <property type="match status" value="1"/>
</dbReference>
<name>A0A9D1DI51_9FIRM</name>
<evidence type="ECO:0000313" key="8">
    <source>
        <dbReference type="Proteomes" id="UP000824239"/>
    </source>
</evidence>
<dbReference type="EMBL" id="DVHE01000056">
    <property type="protein sequence ID" value="HIR51057.1"/>
    <property type="molecule type" value="Genomic_DNA"/>
</dbReference>
<comment type="cofactor">
    <cofactor evidence="1">
        <name>pyridoxal 5'-phosphate</name>
        <dbReference type="ChEBI" id="CHEBI:597326"/>
    </cofactor>
</comment>
<reference evidence="7" key="1">
    <citation type="submission" date="2020-10" db="EMBL/GenBank/DDBJ databases">
        <authorList>
            <person name="Gilroy R."/>
        </authorList>
    </citation>
    <scope>NUCLEOTIDE SEQUENCE</scope>
    <source>
        <strain evidence="7">ChiBcec15-4380</strain>
    </source>
</reference>
<evidence type="ECO:0000313" key="7">
    <source>
        <dbReference type="EMBL" id="HIR51057.1"/>
    </source>
</evidence>
<sequence>MRLLSDFPQAPLGCFPTPLQRLSNLSDLFGKELYIKRDDMTGVGLGGNKVRKLAFLLGDAQQKGATVVMTTGGAQSNHAMLTAACCNRLGMKAQLLLKRRGVSDPVGNVYLDGLLGAQVDFFDTDDYGVIYEEMSRRKTALAEAGEWAYEIPLGGSTALGALGYVECFRETLAQCAHLGIHPDRIVSAVGSGGTYAGLCVGADLFAPDVRVTGVAVDRAPFHQICAQLKAEIGGLLELEQPLGDDNLEIYDNAGLGYGIPGPAEREALELMARQEGIFLDPVYTGKAFSWLLAQLRSGALAEEQTIVFLHSGGAGGLFAIDLPENSPCNLEIGVV</sequence>
<comment type="similarity">
    <text evidence="2">Belongs to the ACC deaminase/D-cysteine desulfhydrase family.</text>
</comment>
<evidence type="ECO:0000259" key="6">
    <source>
        <dbReference type="Pfam" id="PF00291"/>
    </source>
</evidence>
<reference evidence="7" key="2">
    <citation type="journal article" date="2021" name="PeerJ">
        <title>Extensive microbial diversity within the chicken gut microbiome revealed by metagenomics and culture.</title>
        <authorList>
            <person name="Gilroy R."/>
            <person name="Ravi A."/>
            <person name="Getino M."/>
            <person name="Pursley I."/>
            <person name="Horton D.L."/>
            <person name="Alikhan N.F."/>
            <person name="Baker D."/>
            <person name="Gharbi K."/>
            <person name="Hall N."/>
            <person name="Watson M."/>
            <person name="Adriaenssens E.M."/>
            <person name="Foster-Nyarko E."/>
            <person name="Jarju S."/>
            <person name="Secka A."/>
            <person name="Antonio M."/>
            <person name="Oren A."/>
            <person name="Chaudhuri R.R."/>
            <person name="La Ragione R."/>
            <person name="Hildebrand F."/>
            <person name="Pallen M.J."/>
        </authorList>
    </citation>
    <scope>NUCLEOTIDE SEQUENCE</scope>
    <source>
        <strain evidence="7">ChiBcec15-4380</strain>
    </source>
</reference>
<proteinExistence type="inferred from homology"/>
<feature type="domain" description="Tryptophan synthase beta chain-like PALP" evidence="6">
    <location>
        <begin position="13"/>
        <end position="312"/>
    </location>
</feature>
<dbReference type="Gene3D" id="3.40.50.1100">
    <property type="match status" value="2"/>
</dbReference>
<dbReference type="InterPro" id="IPR036052">
    <property type="entry name" value="TrpB-like_PALP_sf"/>
</dbReference>
<dbReference type="InterPro" id="IPR001926">
    <property type="entry name" value="TrpB-like_PALP"/>
</dbReference>
<dbReference type="GO" id="GO:1901605">
    <property type="term" value="P:alpha-amino acid metabolic process"/>
    <property type="evidence" value="ECO:0007669"/>
    <property type="project" value="UniProtKB-ARBA"/>
</dbReference>
<dbReference type="GO" id="GO:0019148">
    <property type="term" value="F:D-cysteine desulfhydrase activity"/>
    <property type="evidence" value="ECO:0007669"/>
    <property type="project" value="TreeGrafter"/>
</dbReference>